<reference evidence="2 3" key="1">
    <citation type="submission" date="2019-05" db="EMBL/GenBank/DDBJ databases">
        <authorList>
            <person name="Narsing Rao M.P."/>
            <person name="Li W.J."/>
        </authorList>
    </citation>
    <scope>NUCLEOTIDE SEQUENCE [LARGE SCALE GENOMIC DNA]</scope>
    <source>
        <strain evidence="2 3">SYSU_K30003</strain>
    </source>
</reference>
<evidence type="ECO:0000259" key="1">
    <source>
        <dbReference type="Pfam" id="PF01272"/>
    </source>
</evidence>
<name>A0A5R9G200_9BACL</name>
<protein>
    <submittedName>
        <fullName evidence="2">GreA/GreB family elongation factor</fullName>
    </submittedName>
</protein>
<dbReference type="RefSeq" id="WP_138198280.1">
    <property type="nucleotide sequence ID" value="NZ_VCIW01000040.1"/>
</dbReference>
<comment type="caution">
    <text evidence="2">The sequence shown here is derived from an EMBL/GenBank/DDBJ whole genome shotgun (WGS) entry which is preliminary data.</text>
</comment>
<dbReference type="Proteomes" id="UP000309676">
    <property type="component" value="Unassembled WGS sequence"/>
</dbReference>
<evidence type="ECO:0000313" key="2">
    <source>
        <dbReference type="EMBL" id="TLS48326.1"/>
    </source>
</evidence>
<proteinExistence type="predicted"/>
<accession>A0A5R9G200</accession>
<gene>
    <name evidence="2" type="ORF">FE782_31345</name>
</gene>
<dbReference type="InterPro" id="IPR001437">
    <property type="entry name" value="Tscrpt_elong_fac_GreA/B_C"/>
</dbReference>
<evidence type="ECO:0000313" key="3">
    <source>
        <dbReference type="Proteomes" id="UP000309676"/>
    </source>
</evidence>
<dbReference type="SUPFAM" id="SSF54534">
    <property type="entry name" value="FKBP-like"/>
    <property type="match status" value="1"/>
</dbReference>
<sequence length="155" mass="17750">MSPSLSAVTATREHFIHQLVYFDEQYPAFFDNYLSGLQDAERALIEKSIRRYTDTLVELLEKEDDALFERLKSIVLIGSRANVYYEEDGFEESFTVVYPSESDPDMNRISFLSPIGRQLLFATPDRPLTFDVPSGKLQVVVREIRYAYIGGFSTG</sequence>
<dbReference type="GO" id="GO:0003677">
    <property type="term" value="F:DNA binding"/>
    <property type="evidence" value="ECO:0007669"/>
    <property type="project" value="InterPro"/>
</dbReference>
<keyword evidence="2" id="KW-0648">Protein biosynthesis</keyword>
<dbReference type="AlphaFoldDB" id="A0A5R9G200"/>
<feature type="domain" description="Transcription elongation factor GreA/GreB C-terminal" evidence="1">
    <location>
        <begin position="74"/>
        <end position="146"/>
    </location>
</feature>
<dbReference type="GO" id="GO:0003746">
    <property type="term" value="F:translation elongation factor activity"/>
    <property type="evidence" value="ECO:0007669"/>
    <property type="project" value="UniProtKB-KW"/>
</dbReference>
<dbReference type="InterPro" id="IPR036953">
    <property type="entry name" value="GreA/GreB_C_sf"/>
</dbReference>
<organism evidence="2 3">
    <name type="scientific">Paenibacillus antri</name>
    <dbReference type="NCBI Taxonomy" id="2582848"/>
    <lineage>
        <taxon>Bacteria</taxon>
        <taxon>Bacillati</taxon>
        <taxon>Bacillota</taxon>
        <taxon>Bacilli</taxon>
        <taxon>Bacillales</taxon>
        <taxon>Paenibacillaceae</taxon>
        <taxon>Paenibacillus</taxon>
    </lineage>
</organism>
<dbReference type="EMBL" id="VCIW01000040">
    <property type="protein sequence ID" value="TLS48326.1"/>
    <property type="molecule type" value="Genomic_DNA"/>
</dbReference>
<dbReference type="Pfam" id="PF01272">
    <property type="entry name" value="GreA_GreB"/>
    <property type="match status" value="1"/>
</dbReference>
<keyword evidence="2" id="KW-0251">Elongation factor</keyword>
<dbReference type="Gene3D" id="3.10.50.30">
    <property type="entry name" value="Transcription elongation factor, GreA/GreB, C-terminal domain"/>
    <property type="match status" value="1"/>
</dbReference>
<dbReference type="OrthoDB" id="2898253at2"/>
<dbReference type="GO" id="GO:0032784">
    <property type="term" value="P:regulation of DNA-templated transcription elongation"/>
    <property type="evidence" value="ECO:0007669"/>
    <property type="project" value="InterPro"/>
</dbReference>
<keyword evidence="3" id="KW-1185">Reference proteome</keyword>